<comment type="similarity">
    <text evidence="1">Belongs to the ENTR1 family.</text>
</comment>
<reference evidence="6" key="3">
    <citation type="submission" date="2025-09" db="UniProtKB">
        <authorList>
            <consortium name="Ensembl"/>
        </authorList>
    </citation>
    <scope>IDENTIFICATION</scope>
    <source>
        <strain evidence="6">Hereford</strain>
    </source>
</reference>
<dbReference type="GO" id="GO:0005769">
    <property type="term" value="C:early endosome"/>
    <property type="evidence" value="ECO:0007669"/>
    <property type="project" value="Ensembl"/>
</dbReference>
<reference evidence="6" key="2">
    <citation type="submission" date="2025-08" db="UniProtKB">
        <authorList>
            <consortium name="Ensembl"/>
        </authorList>
    </citation>
    <scope>IDENTIFICATION</scope>
    <source>
        <strain evidence="6">Hereford</strain>
    </source>
</reference>
<dbReference type="AlphaFoldDB" id="A0A3Q1LPD5"/>
<dbReference type="GO" id="GO:0055037">
    <property type="term" value="C:recycling endosome"/>
    <property type="evidence" value="ECO:0007669"/>
    <property type="project" value="Ensembl"/>
</dbReference>
<keyword evidence="3 4" id="KW-0175">Coiled coil</keyword>
<dbReference type="VEuPathDB" id="HostDB:ENSBTAG00000001352"/>
<dbReference type="InterPro" id="IPR026757">
    <property type="entry name" value="ENTR1"/>
</dbReference>
<feature type="compositionally biased region" description="Basic and acidic residues" evidence="5">
    <location>
        <begin position="66"/>
        <end position="78"/>
    </location>
</feature>
<sequence length="605" mass="65233">MKLGAGARGARRGSPTVASGTGPGARTPSPLTGRRATAWGSRRRGTQGGSGCPGPRPTPGPPSAHLGRERPHEPEPRSSRVAASTMAAILCPRPPLLSSLLVPPPAPRPPGARSRRSASRFRCAERKQRPAARSGGRAAGDGGGRLGPRPGRSRGHGAAAAGLKRAGAAQPAAMAGYARRPGVTPLSRARSLVIPDAPAFYERRSCLPQLDCERPPARDLESHFFGIRPTFMCYVPSPVLASVGDTDFGYGKGKCAKQGPPGAQNTHFGDDKLGDLEAANPFSFKEFLKTKNLSLSKEDTDSRVYSQEATRHSLGLDRTSPASQTVGYGLEYQQPFFEDPTGAGDLLDEDEDEEDGWNGAYLPSAMEQTHSSRVAASTSPCSTYVSFFSNPSELVGPESLPPWTLSDSDSRISPTGSPSADFTAHGESLGDRHLRTLQISYEALKDENSKLRRKLTEIQSFSETQTEMVRTLERKLEAKMIKEESDYHDLESVVQQVEQNLELMTKRAVKAENHVLKLRQEVSLLQAQVSDFKRENEALRSGQGASLTVVKQNTDVALQNLRVVMNNAHASIKQLVSGAETLNLVAEILKSIDRISEIKDQGEES</sequence>
<dbReference type="Bgee" id="ENSBTAG00000001352">
    <property type="expression patterns" value="Expressed in spermatid and 106 other cell types or tissues"/>
</dbReference>
<proteinExistence type="inferred from homology"/>
<dbReference type="Proteomes" id="UP000009136">
    <property type="component" value="Chromosome 11"/>
</dbReference>
<reference evidence="6" key="1">
    <citation type="submission" date="2018-03" db="EMBL/GenBank/DDBJ databases">
        <title>ARS-UCD1.2.</title>
        <authorList>
            <person name="Rosen B.D."/>
            <person name="Bickhart D.M."/>
            <person name="Koren S."/>
            <person name="Schnabel R.D."/>
            <person name="Hall R."/>
            <person name="Zimin A."/>
            <person name="Dreischer C."/>
            <person name="Schultheiss S."/>
            <person name="Schroeder S.G."/>
            <person name="Elsik C.G."/>
            <person name="Couldrey C."/>
            <person name="Liu G.E."/>
            <person name="Van Tassell C.P."/>
            <person name="Phillippy A.M."/>
            <person name="Smith T.P.L."/>
            <person name="Medrano J.F."/>
        </authorList>
    </citation>
    <scope>NUCLEOTIDE SEQUENCE [LARGE SCALE GENOMIC DNA]</scope>
    <source>
        <strain evidence="6">Hereford</strain>
    </source>
</reference>
<evidence type="ECO:0000313" key="6">
    <source>
        <dbReference type="Ensembl" id="ENSBTAP00000058872.2"/>
    </source>
</evidence>
<protein>
    <recommendedName>
        <fullName evidence="2">Endosome-associated-trafficking regulator 1</fullName>
    </recommendedName>
</protein>
<feature type="compositionally biased region" description="Polar residues" evidence="5">
    <location>
        <begin position="405"/>
        <end position="420"/>
    </location>
</feature>
<dbReference type="PANTHER" id="PTHR31259">
    <property type="entry name" value="ENDOSOME-ASSOCIATED TRAFFICKING REGULATOR 1"/>
    <property type="match status" value="1"/>
</dbReference>
<evidence type="ECO:0000256" key="1">
    <source>
        <dbReference type="ARBA" id="ARBA00007791"/>
    </source>
</evidence>
<feature type="coiled-coil region" evidence="4">
    <location>
        <begin position="434"/>
        <end position="535"/>
    </location>
</feature>
<evidence type="ECO:0000256" key="4">
    <source>
        <dbReference type="SAM" id="Coils"/>
    </source>
</evidence>
<organism evidence="6 7">
    <name type="scientific">Bos taurus</name>
    <name type="common">Bovine</name>
    <dbReference type="NCBI Taxonomy" id="9913"/>
    <lineage>
        <taxon>Eukaryota</taxon>
        <taxon>Metazoa</taxon>
        <taxon>Chordata</taxon>
        <taxon>Craniata</taxon>
        <taxon>Vertebrata</taxon>
        <taxon>Euteleostomi</taxon>
        <taxon>Mammalia</taxon>
        <taxon>Eutheria</taxon>
        <taxon>Laurasiatheria</taxon>
        <taxon>Artiodactyla</taxon>
        <taxon>Ruminantia</taxon>
        <taxon>Pecora</taxon>
        <taxon>Bovidae</taxon>
        <taxon>Bovinae</taxon>
        <taxon>Bos</taxon>
    </lineage>
</organism>
<dbReference type="VGNC" id="VGNC:54703">
    <property type="gene designation" value="ENTR1"/>
</dbReference>
<dbReference type="GO" id="GO:0005813">
    <property type="term" value="C:centrosome"/>
    <property type="evidence" value="ECO:0007669"/>
    <property type="project" value="Ensembl"/>
</dbReference>
<dbReference type="GO" id="GO:0030496">
    <property type="term" value="C:midbody"/>
    <property type="evidence" value="ECO:0007669"/>
    <property type="project" value="Ensembl"/>
</dbReference>
<evidence type="ECO:0000256" key="3">
    <source>
        <dbReference type="ARBA" id="ARBA00023054"/>
    </source>
</evidence>
<name>A0A3Q1LPD5_BOVIN</name>
<dbReference type="OrthoDB" id="6499155at2759"/>
<dbReference type="GO" id="GO:0045724">
    <property type="term" value="P:positive regulation of cilium assembly"/>
    <property type="evidence" value="ECO:0007669"/>
    <property type="project" value="Ensembl"/>
</dbReference>
<dbReference type="Ensembl" id="ENSBTAT00000079885.2">
    <property type="protein sequence ID" value="ENSBTAP00000058872.2"/>
    <property type="gene ID" value="ENSBTAG00000001352.8"/>
</dbReference>
<feature type="region of interest" description="Disordered" evidence="5">
    <location>
        <begin position="396"/>
        <end position="427"/>
    </location>
</feature>
<dbReference type="GO" id="GO:0032465">
    <property type="term" value="P:regulation of cytokinesis"/>
    <property type="evidence" value="ECO:0007669"/>
    <property type="project" value="Ensembl"/>
</dbReference>
<evidence type="ECO:0000313" key="7">
    <source>
        <dbReference type="Proteomes" id="UP000009136"/>
    </source>
</evidence>
<keyword evidence="7" id="KW-1185">Reference proteome</keyword>
<accession>A0A3Q1LPD5</accession>
<dbReference type="GO" id="GO:1903566">
    <property type="term" value="P:positive regulation of protein localization to cilium"/>
    <property type="evidence" value="ECO:0007669"/>
    <property type="project" value="Ensembl"/>
</dbReference>
<evidence type="ECO:0000256" key="2">
    <source>
        <dbReference type="ARBA" id="ARBA00016007"/>
    </source>
</evidence>
<evidence type="ECO:0000256" key="5">
    <source>
        <dbReference type="SAM" id="MobiDB-lite"/>
    </source>
</evidence>
<dbReference type="GO" id="GO:0030904">
    <property type="term" value="C:retromer complex"/>
    <property type="evidence" value="ECO:0007669"/>
    <property type="project" value="Ensembl"/>
</dbReference>
<dbReference type="PANTHER" id="PTHR31259:SF3">
    <property type="entry name" value="ENDOSOME-ASSOCIATED-TRAFFICKING REGULATOR 1"/>
    <property type="match status" value="1"/>
</dbReference>
<dbReference type="GO" id="GO:0032456">
    <property type="term" value="P:endocytic recycling"/>
    <property type="evidence" value="ECO:0007669"/>
    <property type="project" value="Ensembl"/>
</dbReference>
<dbReference type="GO" id="GO:0036064">
    <property type="term" value="C:ciliary basal body"/>
    <property type="evidence" value="ECO:0007669"/>
    <property type="project" value="Ensembl"/>
</dbReference>
<dbReference type="GlyGen" id="A0A3Q1LPD5">
    <property type="glycosylation" value="1 site"/>
</dbReference>
<dbReference type="GeneTree" id="ENSGT00390000000560"/>
<feature type="region of interest" description="Disordered" evidence="5">
    <location>
        <begin position="1"/>
        <end position="164"/>
    </location>
</feature>
<gene>
    <name evidence="6 8" type="primary">ENTR1</name>
</gene>
<feature type="compositionally biased region" description="Gly residues" evidence="5">
    <location>
        <begin position="137"/>
        <end position="146"/>
    </location>
</feature>
<evidence type="ECO:0000313" key="8">
    <source>
        <dbReference type="VGNC" id="VGNC:54703"/>
    </source>
</evidence>